<evidence type="ECO:0000313" key="7">
    <source>
        <dbReference type="Proteomes" id="UP000239720"/>
    </source>
</evidence>
<gene>
    <name evidence="3" type="ORF">B9R14_07840</name>
    <name evidence="4" type="ORF">B9R14_08785</name>
    <name evidence="5" type="ORF">B9R14_09285</name>
    <name evidence="1" type="ORF">HVS_04330</name>
    <name evidence="2" type="ORF">HVS_04780</name>
</gene>
<evidence type="ECO:0000313" key="6">
    <source>
        <dbReference type="Proteomes" id="UP000233534"/>
    </source>
</evidence>
<dbReference type="EMBL" id="NEMB01000003">
    <property type="protein sequence ID" value="PQQ66829.1"/>
    <property type="molecule type" value="Genomic_DNA"/>
</dbReference>
<evidence type="ECO:0000313" key="2">
    <source>
        <dbReference type="EMBL" id="AUG56891.1"/>
    </source>
</evidence>
<dbReference type="EMBL" id="CP025197">
    <property type="protein sequence ID" value="AUG56808.1"/>
    <property type="molecule type" value="Genomic_DNA"/>
</dbReference>
<dbReference type="RefSeq" id="WP_101299566.1">
    <property type="nucleotide sequence ID" value="NZ_CP025197.1"/>
</dbReference>
<reference evidence="3 7" key="2">
    <citation type="journal article" date="2018" name="Syst. Appl. Microbiol.">
        <title>Characterization and high-quality draft genome sequence of Herbivorax saccincola A7, an anaerobic, alkaliphilic, thermophilic, cellulolytic, and xylanolytic bacterium.</title>
        <authorList>
            <person name="Aikawa S."/>
            <person name="Baramee S."/>
            <person name="Sermsathanaswadi J."/>
            <person name="Thianheng P."/>
            <person name="Tachaapaikoon C."/>
            <person name="Shikata A."/>
            <person name="Waeonukul R."/>
            <person name="Pason P."/>
            <person name="Ratanakhanokchai K."/>
            <person name="Kosugi A."/>
        </authorList>
    </citation>
    <scope>NUCLEOTIDE SEQUENCE [LARGE SCALE GENOMIC DNA]</scope>
    <source>
        <strain evidence="3 7">A7</strain>
    </source>
</reference>
<proteinExistence type="predicted"/>
<accession>A0A2K9E363</accession>
<dbReference type="EMBL" id="NEMB01000003">
    <property type="protein sequence ID" value="PQQ66664.1"/>
    <property type="molecule type" value="Genomic_DNA"/>
</dbReference>
<sequence length="111" mass="13113">MNQIETNEYWKDILEKFSKYEGTISGFCREYDVNIHRLYYQRKKLRKKNESIFHAINLNGRKNKIENSPDVKNNLNPSNEIRIEIGKAKIYISNSDELSLSNALKEIVRSC</sequence>
<dbReference type="EMBL" id="NEMB01000003">
    <property type="protein sequence ID" value="PQQ66917.1"/>
    <property type="molecule type" value="Genomic_DNA"/>
</dbReference>
<dbReference type="Proteomes" id="UP000239720">
    <property type="component" value="Unassembled WGS sequence"/>
</dbReference>
<organism evidence="1 6">
    <name type="scientific">Acetivibrio saccincola</name>
    <dbReference type="NCBI Taxonomy" id="1677857"/>
    <lineage>
        <taxon>Bacteria</taxon>
        <taxon>Bacillati</taxon>
        <taxon>Bacillota</taxon>
        <taxon>Clostridia</taxon>
        <taxon>Eubacteriales</taxon>
        <taxon>Oscillospiraceae</taxon>
        <taxon>Acetivibrio</taxon>
    </lineage>
</organism>
<keyword evidence="6" id="KW-1185">Reference proteome</keyword>
<evidence type="ECO:0000313" key="4">
    <source>
        <dbReference type="EMBL" id="PQQ66829.1"/>
    </source>
</evidence>
<evidence type="ECO:0000313" key="1">
    <source>
        <dbReference type="EMBL" id="AUG56808.1"/>
    </source>
</evidence>
<reference evidence="1 6" key="1">
    <citation type="submission" date="2017-12" db="EMBL/GenBank/DDBJ databases">
        <title>Complete genome sequence of Herbivorax saccincola GGR1, a novel Cellulosome-producing hydrolytic bacterium in a thermophilic biogas plant, established by Illumina and Nanopore MinION sequencing.</title>
        <authorList>
            <person name="Pechtl A."/>
            <person name="Ruckert C."/>
            <person name="Koeck D.E."/>
            <person name="Maus I."/>
            <person name="Winkler A."/>
            <person name="Kalinowski J."/>
            <person name="Puhler A."/>
            <person name="Schwarz W.W."/>
            <person name="Zverlov V.V."/>
            <person name="Schluter A."/>
            <person name="Liebl W."/>
        </authorList>
    </citation>
    <scope>NUCLEOTIDE SEQUENCE [LARGE SCALE GENOMIC DNA]</scope>
    <source>
        <strain evidence="1">GGR1</strain>
        <strain evidence="6">SR1</strain>
    </source>
</reference>
<dbReference type="NCBIfam" id="NF047593">
    <property type="entry name" value="IS66_ISAeme5_TnpA"/>
    <property type="match status" value="1"/>
</dbReference>
<dbReference type="OrthoDB" id="1908483at2"/>
<evidence type="ECO:0008006" key="8">
    <source>
        <dbReference type="Google" id="ProtNLM"/>
    </source>
</evidence>
<dbReference type="Proteomes" id="UP000233534">
    <property type="component" value="Chromosome"/>
</dbReference>
<dbReference type="KEGG" id="hsc:HVS_04330"/>
<evidence type="ECO:0000313" key="5">
    <source>
        <dbReference type="EMBL" id="PQQ66917.1"/>
    </source>
</evidence>
<protein>
    <recommendedName>
        <fullName evidence="8">Transposase</fullName>
    </recommendedName>
</protein>
<name>A0A2K9E363_9FIRM</name>
<evidence type="ECO:0000313" key="3">
    <source>
        <dbReference type="EMBL" id="PQQ66664.1"/>
    </source>
</evidence>
<dbReference type="AlphaFoldDB" id="A0A2K9E363"/>
<dbReference type="KEGG" id="hsc:HVS_04780"/>
<dbReference type="EMBL" id="CP025197">
    <property type="protein sequence ID" value="AUG56891.1"/>
    <property type="molecule type" value="Genomic_DNA"/>
</dbReference>